<dbReference type="EMBL" id="AWXA01000043">
    <property type="protein sequence ID" value="ERT58398.1"/>
    <property type="molecule type" value="Genomic_DNA"/>
</dbReference>
<dbReference type="PATRIC" id="fig|1111454.3.peg.1586"/>
<evidence type="ECO:0000313" key="2">
    <source>
        <dbReference type="Proteomes" id="UP000017090"/>
    </source>
</evidence>
<name>U7UIU0_9FIRM</name>
<comment type="caution">
    <text evidence="1">The sequence shown here is derived from an EMBL/GenBank/DDBJ whole genome shotgun (WGS) entry which is preliminary data.</text>
</comment>
<accession>U7UIU0</accession>
<dbReference type="AlphaFoldDB" id="U7UIU0"/>
<dbReference type="RefSeq" id="WP_023054118.1">
    <property type="nucleotide sequence ID" value="NZ_AWXA01000043.1"/>
</dbReference>
<protein>
    <submittedName>
        <fullName evidence="1">Uncharacterized protein</fullName>
    </submittedName>
</protein>
<organism evidence="1 2">
    <name type="scientific">Megasphaera vaginalis</name>
    <name type="common">ex Srinivasan et al. 2021</name>
    <dbReference type="NCBI Taxonomy" id="1111454"/>
    <lineage>
        <taxon>Bacteria</taxon>
        <taxon>Bacillati</taxon>
        <taxon>Bacillota</taxon>
        <taxon>Negativicutes</taxon>
        <taxon>Veillonellales</taxon>
        <taxon>Veillonellaceae</taxon>
        <taxon>Megasphaera</taxon>
    </lineage>
</organism>
<dbReference type="STRING" id="1111454.HMPREF1250_1042"/>
<dbReference type="Proteomes" id="UP000017090">
    <property type="component" value="Unassembled WGS sequence"/>
</dbReference>
<reference evidence="1 2" key="1">
    <citation type="submission" date="2013-09" db="EMBL/GenBank/DDBJ databases">
        <authorList>
            <person name="Durkin A.S."/>
            <person name="Haft D.R."/>
            <person name="McCorrison J."/>
            <person name="Torralba M."/>
            <person name="Gillis M."/>
            <person name="Haft D.H."/>
            <person name="Methe B."/>
            <person name="Sutton G."/>
            <person name="Nelson K.E."/>
        </authorList>
    </citation>
    <scope>NUCLEOTIDE SEQUENCE [LARGE SCALE GENOMIC DNA]</scope>
    <source>
        <strain evidence="1 2">BV3C16-1</strain>
    </source>
</reference>
<gene>
    <name evidence="1" type="ORF">HMPREF1250_1042</name>
</gene>
<evidence type="ECO:0000313" key="1">
    <source>
        <dbReference type="EMBL" id="ERT58398.1"/>
    </source>
</evidence>
<keyword evidence="2" id="KW-1185">Reference proteome</keyword>
<proteinExistence type="predicted"/>
<sequence>MDYQLLKDAYYGSGGFSTGSYLNKHKRESNEDYQFRKVNAYYLNYFAPIVNALVDPIFKRPPLRDYSGPAAATVKAFLEDADTNGADIHMFMKRAAIMAKVYGVAFLVVDNVRDKQARTLAEMLQHRELPYAYILGPQNLQEYGVDKTGALLYIRFQEISSIKDGAVQYPANSNQQSDPRDVPYG</sequence>